<dbReference type="Proteomes" id="UP000095281">
    <property type="component" value="Unplaced"/>
</dbReference>
<feature type="region of interest" description="Disordered" evidence="1">
    <location>
        <begin position="122"/>
        <end position="154"/>
    </location>
</feature>
<organism evidence="2 3">
    <name type="scientific">Meloidogyne hapla</name>
    <name type="common">Root-knot nematode worm</name>
    <dbReference type="NCBI Taxonomy" id="6305"/>
    <lineage>
        <taxon>Eukaryota</taxon>
        <taxon>Metazoa</taxon>
        <taxon>Ecdysozoa</taxon>
        <taxon>Nematoda</taxon>
        <taxon>Chromadorea</taxon>
        <taxon>Rhabditida</taxon>
        <taxon>Tylenchina</taxon>
        <taxon>Tylenchomorpha</taxon>
        <taxon>Tylenchoidea</taxon>
        <taxon>Meloidogynidae</taxon>
        <taxon>Meloidogyninae</taxon>
        <taxon>Meloidogyne</taxon>
    </lineage>
</organism>
<proteinExistence type="predicted"/>
<keyword evidence="2" id="KW-1185">Reference proteome</keyword>
<evidence type="ECO:0000313" key="2">
    <source>
        <dbReference type="Proteomes" id="UP000095281"/>
    </source>
</evidence>
<sequence>MLFSVIVQPFSGIGRRNEEEIKKEINEYISKKEEEQNLSKLDHIIKACNGDNYHNIPNMNEILVLLNGEFKQFAHESELEQPEHQEIGYEGGTSFDGYGTNNSVVYGHVPYRREEIEVEAREEIEEVSPSSGGHHEHGGGSSSHGGHQEGGSRRGSHGLLNFFCLGGCGRGD</sequence>
<evidence type="ECO:0000313" key="3">
    <source>
        <dbReference type="WBParaSite" id="MhA1_Contig365.frz3.gene2"/>
    </source>
</evidence>
<protein>
    <submittedName>
        <fullName evidence="3">Uncharacterized protein</fullName>
    </submittedName>
</protein>
<name>A0A1I8BP53_MELHA</name>
<accession>A0A1I8BP53</accession>
<reference evidence="3" key="1">
    <citation type="submission" date="2016-11" db="UniProtKB">
        <authorList>
            <consortium name="WormBaseParasite"/>
        </authorList>
    </citation>
    <scope>IDENTIFICATION</scope>
</reference>
<dbReference type="WBParaSite" id="MhA1_Contig365.frz3.gene2">
    <property type="protein sequence ID" value="MhA1_Contig365.frz3.gene2"/>
    <property type="gene ID" value="MhA1_Contig365.frz3.gene2"/>
</dbReference>
<dbReference type="AlphaFoldDB" id="A0A1I8BP53"/>
<evidence type="ECO:0000256" key="1">
    <source>
        <dbReference type="SAM" id="MobiDB-lite"/>
    </source>
</evidence>